<dbReference type="InterPro" id="IPR016039">
    <property type="entry name" value="Thiolase-like"/>
</dbReference>
<dbReference type="InterPro" id="IPR016036">
    <property type="entry name" value="Malonyl_transacylase_ACP-bd"/>
</dbReference>
<keyword evidence="4" id="KW-0614">Plasmid</keyword>
<evidence type="ECO:0000313" key="5">
    <source>
        <dbReference type="Proteomes" id="UP000676079"/>
    </source>
</evidence>
<dbReference type="SMART" id="SM00827">
    <property type="entry name" value="PKS_AT"/>
    <property type="match status" value="1"/>
</dbReference>
<dbReference type="PANTHER" id="PTHR43775:SF37">
    <property type="entry name" value="SI:DKEY-61P9.11"/>
    <property type="match status" value="1"/>
</dbReference>
<dbReference type="Pfam" id="PF00698">
    <property type="entry name" value="Acyl_transf_1"/>
    <property type="match status" value="1"/>
</dbReference>
<protein>
    <submittedName>
        <fullName evidence="4">Type I polyketide synthase</fullName>
    </submittedName>
</protein>
<proteinExistence type="predicted"/>
<dbReference type="Gene3D" id="3.30.70.3290">
    <property type="match status" value="1"/>
</dbReference>
<dbReference type="PANTHER" id="PTHR43775">
    <property type="entry name" value="FATTY ACID SYNTHASE"/>
    <property type="match status" value="1"/>
</dbReference>
<dbReference type="PROSITE" id="PS52004">
    <property type="entry name" value="KS3_2"/>
    <property type="match status" value="1"/>
</dbReference>
<reference evidence="5" key="1">
    <citation type="submission" date="2021-05" db="EMBL/GenBank/DDBJ databases">
        <title>Direct Submission.</title>
        <authorList>
            <person name="Li K."/>
            <person name="Gao J."/>
        </authorList>
    </citation>
    <scope>NUCLEOTIDE SEQUENCE [LARGE SCALE GENOMIC DNA]</scope>
    <source>
        <strain evidence="5">Mg02</strain>
        <plasmid evidence="5">unnamed4</plasmid>
    </source>
</reference>
<keyword evidence="5" id="KW-1185">Reference proteome</keyword>
<evidence type="ECO:0000313" key="4">
    <source>
        <dbReference type="EMBL" id="QUX26486.1"/>
    </source>
</evidence>
<evidence type="ECO:0000259" key="3">
    <source>
        <dbReference type="PROSITE" id="PS52004"/>
    </source>
</evidence>
<dbReference type="SMART" id="SM00825">
    <property type="entry name" value="PKS_KS"/>
    <property type="match status" value="1"/>
</dbReference>
<dbReference type="Gene3D" id="3.40.366.10">
    <property type="entry name" value="Malonyl-Coenzyme A Acyl Carrier Protein, domain 2"/>
    <property type="match status" value="1"/>
</dbReference>
<dbReference type="EMBL" id="CP074136">
    <property type="protein sequence ID" value="QUX26486.1"/>
    <property type="molecule type" value="Genomic_DNA"/>
</dbReference>
<dbReference type="CDD" id="cd00833">
    <property type="entry name" value="PKS"/>
    <property type="match status" value="1"/>
</dbReference>
<dbReference type="RefSeq" id="WP_220566065.1">
    <property type="nucleotide sequence ID" value="NZ_CP074136.1"/>
</dbReference>
<evidence type="ECO:0000256" key="1">
    <source>
        <dbReference type="ARBA" id="ARBA00022450"/>
    </source>
</evidence>
<evidence type="ECO:0000256" key="2">
    <source>
        <dbReference type="ARBA" id="ARBA00022553"/>
    </source>
</evidence>
<keyword evidence="1" id="KW-0596">Phosphopantetheine</keyword>
<dbReference type="InterPro" id="IPR014031">
    <property type="entry name" value="Ketoacyl_synth_C"/>
</dbReference>
<keyword evidence="2" id="KW-0597">Phosphoprotein</keyword>
<dbReference type="Pfam" id="PF02801">
    <property type="entry name" value="Ketoacyl-synt_C"/>
    <property type="match status" value="1"/>
</dbReference>
<dbReference type="Gene3D" id="3.40.47.10">
    <property type="match status" value="1"/>
</dbReference>
<dbReference type="InterPro" id="IPR014043">
    <property type="entry name" value="Acyl_transferase_dom"/>
</dbReference>
<dbReference type="InterPro" id="IPR001227">
    <property type="entry name" value="Ac_transferase_dom_sf"/>
</dbReference>
<dbReference type="InterPro" id="IPR050091">
    <property type="entry name" value="PKS_NRPS_Biosynth_Enz"/>
</dbReference>
<dbReference type="InterPro" id="IPR020841">
    <property type="entry name" value="PKS_Beta-ketoAc_synthase_dom"/>
</dbReference>
<dbReference type="SUPFAM" id="SSF52151">
    <property type="entry name" value="FabD/lysophospholipase-like"/>
    <property type="match status" value="1"/>
</dbReference>
<dbReference type="InterPro" id="IPR014030">
    <property type="entry name" value="Ketoacyl_synth_N"/>
</dbReference>
<feature type="domain" description="Ketosynthase family 3 (KS3)" evidence="3">
    <location>
        <begin position="6"/>
        <end position="432"/>
    </location>
</feature>
<gene>
    <name evidence="4" type="ORF">KGD84_32835</name>
</gene>
<dbReference type="Pfam" id="PF00109">
    <property type="entry name" value="ketoacyl-synt"/>
    <property type="match status" value="1"/>
</dbReference>
<accession>A0A975QAP2</accession>
<dbReference type="InterPro" id="IPR016035">
    <property type="entry name" value="Acyl_Trfase/lysoPLipase"/>
</dbReference>
<dbReference type="SUPFAM" id="SSF53901">
    <property type="entry name" value="Thiolase-like"/>
    <property type="match status" value="1"/>
</dbReference>
<organism evidence="4 5">
    <name type="scientific">Nocardiopsis changdeensis</name>
    <dbReference type="NCBI Taxonomy" id="2831969"/>
    <lineage>
        <taxon>Bacteria</taxon>
        <taxon>Bacillati</taxon>
        <taxon>Actinomycetota</taxon>
        <taxon>Actinomycetes</taxon>
        <taxon>Streptosporangiales</taxon>
        <taxon>Nocardiopsidaceae</taxon>
        <taxon>Nocardiopsis</taxon>
    </lineage>
</organism>
<name>A0A975QAP2_9ACTN</name>
<dbReference type="SUPFAM" id="SSF55048">
    <property type="entry name" value="Probable ACP-binding domain of malonyl-CoA ACP transacylase"/>
    <property type="match status" value="1"/>
</dbReference>
<geneLocation type="plasmid" evidence="4 5">
    <name>unnamed4</name>
</geneLocation>
<sequence length="975" mass="102267">MTGHPAHTPALVGIGARLPGPGAGDTVGPHGMWEALTGGKTAIGHYPAERWQAMQELLHPADRGGDPWPAALITWPQAVDATVLGLRASDTAHLSPTQVLVLQVAAEALADAGIRPDTLAGPRTGIYLGAASPDDALRVFAAGAQPTLSELAAGGAGMVATPVSRWLDARGPLVTYDTSCSGSLYALHAARRDLADGTVTTAIVIGASSLTHPVPTRAFRAGPGVLAADGDVRPFDADAHGYVRGEAVVAAVLRPYGQARESHDRIYALIEHTATGSDGRSAGMGMPSADALAELIVRTHTEAGVPADRVPLVITHGPGTKAGARAEARALAQAYRRDPGDPLWIHSVKGLWGHGEAAAGLTGLLAGALMLHHGGWVPPTVGHHRAPDWLTRSGLRVPTDRVNHLPHEPHRRRTGVVALGFSGAIACALLAGVPRSVAPRRGTHPGLGAAAVLPVSARTPERVRAVAEVVPDAVQVRTPPALSRLGHHLTHRSTPDLEHRAAVVAVGSTDTTAPAWRALARGEHHPDLVGPPAHPGPWRTLWAFGGHGAAHDGMAADLYTRDRLFAAHLDRALEALVPYTSGPAWRPGRPPRGLGQVQRATWAVQVAMAHTLMDRWGLAPDAVAGHSLGEVAAATVAGILSLSDGALLVSRRADLLASLAPLGGMVAARVDAATAHELAQAHQVDVACLNAPDQSVFSGASEPLRTLTGDLTERGMDPRPLPGSPPAHSRHLTAEALDGLDRALTGLRPRPGTLPLVSTVTARPAAGEDLHRRYWAAQLAAPVRWEETVVVHARTGPLLVTEISPRPVLVQPTTRIRARHGQVITAVAAGDPQGERRALALAAATAYTHHQPIRWPYVPCVPVDLAPARWEAPPADADHWPERVAHLDGEALYTALSQVVLAAVAALAPVPVGVGDYQRDLADLGLHSIDRLSLQHRLLHPLRPRPQDLPEHAPTIASITRGLVQLVAERRDRAD</sequence>
<dbReference type="Proteomes" id="UP000676079">
    <property type="component" value="Plasmid unnamed4"/>
</dbReference>